<comment type="similarity">
    <text evidence="3">Belongs to the trans-sulfuration enzymes family.</text>
</comment>
<keyword evidence="2 3" id="KW-0663">Pyridoxal phosphate</keyword>
<proteinExistence type="inferred from homology"/>
<comment type="cofactor">
    <cofactor evidence="1 3">
        <name>pyridoxal 5'-phosphate</name>
        <dbReference type="ChEBI" id="CHEBI:597326"/>
    </cofactor>
</comment>
<evidence type="ECO:0000256" key="3">
    <source>
        <dbReference type="RuleBase" id="RU362118"/>
    </source>
</evidence>
<dbReference type="GO" id="GO:0004123">
    <property type="term" value="F:cystathionine gamma-lyase activity"/>
    <property type="evidence" value="ECO:0007669"/>
    <property type="project" value="TreeGrafter"/>
</dbReference>
<dbReference type="Pfam" id="PF01053">
    <property type="entry name" value="Cys_Met_Meta_PP"/>
    <property type="match status" value="1"/>
</dbReference>
<dbReference type="EMBL" id="LMWN01000057">
    <property type="protein sequence ID" value="KUN00197.1"/>
    <property type="molecule type" value="Genomic_DNA"/>
</dbReference>
<comment type="caution">
    <text evidence="5">The sequence shown here is derived from an EMBL/GenBank/DDBJ whole genome shotgun (WGS) entry which is preliminary data.</text>
</comment>
<protein>
    <submittedName>
        <fullName evidence="5">Uncharacterized protein</fullName>
    </submittedName>
</protein>
<dbReference type="AlphaFoldDB" id="A0A101NVN8"/>
<evidence type="ECO:0000313" key="5">
    <source>
        <dbReference type="EMBL" id="KUN00197.1"/>
    </source>
</evidence>
<feature type="region of interest" description="Disordered" evidence="4">
    <location>
        <begin position="88"/>
        <end position="114"/>
    </location>
</feature>
<organism evidence="5 6">
    <name type="scientific">Streptomyces yokosukanensis</name>
    <dbReference type="NCBI Taxonomy" id="67386"/>
    <lineage>
        <taxon>Bacteria</taxon>
        <taxon>Bacillati</taxon>
        <taxon>Actinomycetota</taxon>
        <taxon>Actinomycetes</taxon>
        <taxon>Kitasatosporales</taxon>
        <taxon>Streptomycetaceae</taxon>
        <taxon>Streptomyces</taxon>
    </lineage>
</organism>
<evidence type="ECO:0000256" key="1">
    <source>
        <dbReference type="ARBA" id="ARBA00001933"/>
    </source>
</evidence>
<dbReference type="InterPro" id="IPR015424">
    <property type="entry name" value="PyrdxlP-dep_Trfase"/>
</dbReference>
<dbReference type="GO" id="GO:0030170">
    <property type="term" value="F:pyridoxal phosphate binding"/>
    <property type="evidence" value="ECO:0007669"/>
    <property type="project" value="InterPro"/>
</dbReference>
<gene>
    <name evidence="5" type="ORF">AQI95_35335</name>
</gene>
<evidence type="ECO:0000313" key="6">
    <source>
        <dbReference type="Proteomes" id="UP000053127"/>
    </source>
</evidence>
<evidence type="ECO:0000256" key="4">
    <source>
        <dbReference type="SAM" id="MobiDB-lite"/>
    </source>
</evidence>
<dbReference type="RefSeq" id="WP_067133772.1">
    <property type="nucleotide sequence ID" value="NZ_KQ948224.1"/>
</dbReference>
<dbReference type="STRING" id="67386.AQI95_35335"/>
<dbReference type="Gene3D" id="3.90.1150.10">
    <property type="entry name" value="Aspartate Aminotransferase, domain 1"/>
    <property type="match status" value="1"/>
</dbReference>
<dbReference type="InterPro" id="IPR000277">
    <property type="entry name" value="Cys/Met-Metab_PyrdxlP-dep_enz"/>
</dbReference>
<dbReference type="GO" id="GO:0019346">
    <property type="term" value="P:transsulfuration"/>
    <property type="evidence" value="ECO:0007669"/>
    <property type="project" value="InterPro"/>
</dbReference>
<dbReference type="GO" id="GO:0019343">
    <property type="term" value="P:cysteine biosynthetic process via cystathionine"/>
    <property type="evidence" value="ECO:0007669"/>
    <property type="project" value="TreeGrafter"/>
</dbReference>
<evidence type="ECO:0000256" key="2">
    <source>
        <dbReference type="ARBA" id="ARBA00022898"/>
    </source>
</evidence>
<dbReference type="PANTHER" id="PTHR11808">
    <property type="entry name" value="TRANS-SULFURATION ENZYME FAMILY MEMBER"/>
    <property type="match status" value="1"/>
</dbReference>
<sequence length="114" mass="12756">MLDRTWDTAVLTGAVLGTFDAWLLLRSLRTLPLRMPRHDADGQALAEARADHPAVARVHFPGLVPHPQHALAARQMSRSPCQAFRRGLALRPRRRDQQPTSDGQSDAFVKEFIP</sequence>
<dbReference type="InterPro" id="IPR015422">
    <property type="entry name" value="PyrdxlP-dep_Trfase_small"/>
</dbReference>
<dbReference type="Proteomes" id="UP000053127">
    <property type="component" value="Unassembled WGS sequence"/>
</dbReference>
<accession>A0A101NVN8</accession>
<dbReference type="PANTHER" id="PTHR11808:SF85">
    <property type="entry name" value="CYSTATHIONINE GAMMA-LYASE-RELATED"/>
    <property type="match status" value="1"/>
</dbReference>
<name>A0A101NVN8_9ACTN</name>
<reference evidence="5 6" key="1">
    <citation type="submission" date="2015-10" db="EMBL/GenBank/DDBJ databases">
        <title>Draft genome sequence of Streptomyces yokosukanensis DSM 40224, type strain for the species Streptomyces yokosukanensis.</title>
        <authorList>
            <person name="Ruckert C."/>
            <person name="Winkler A."/>
            <person name="Kalinowski J."/>
            <person name="Kampfer P."/>
            <person name="Glaeser S."/>
        </authorList>
    </citation>
    <scope>NUCLEOTIDE SEQUENCE [LARGE SCALE GENOMIC DNA]</scope>
    <source>
        <strain evidence="5 6">DSM 40224</strain>
    </source>
</reference>
<dbReference type="GO" id="GO:0005737">
    <property type="term" value="C:cytoplasm"/>
    <property type="evidence" value="ECO:0007669"/>
    <property type="project" value="TreeGrafter"/>
</dbReference>
<dbReference type="OrthoDB" id="4966611at2"/>
<keyword evidence="6" id="KW-1185">Reference proteome</keyword>
<dbReference type="SUPFAM" id="SSF53383">
    <property type="entry name" value="PLP-dependent transferases"/>
    <property type="match status" value="1"/>
</dbReference>